<evidence type="ECO:0000256" key="1">
    <source>
        <dbReference type="SAM" id="MobiDB-lite"/>
    </source>
</evidence>
<protein>
    <submittedName>
        <fullName evidence="2">Uncharacterized protein</fullName>
    </submittedName>
</protein>
<feature type="region of interest" description="Disordered" evidence="1">
    <location>
        <begin position="1"/>
        <end position="40"/>
    </location>
</feature>
<reference evidence="2" key="2">
    <citation type="submission" date="2015-03" db="UniProtKB">
        <authorList>
            <consortium name="EnsemblPlants"/>
        </authorList>
    </citation>
    <scope>IDENTIFICATION</scope>
</reference>
<sequence length="75" mass="8309">MQSKLLLTNQSLRNDAVLGTDQKGKGKVGQEEMKPKREESPLAINLPAQRIYSKGEEADKIRGQKITQKAEALMA</sequence>
<dbReference type="HOGENOM" id="CLU_2674543_0_0_1"/>
<feature type="compositionally biased region" description="Basic and acidic residues" evidence="1">
    <location>
        <begin position="22"/>
        <end position="40"/>
    </location>
</feature>
<accession>A0A0D3CYF8</accession>
<dbReference type="AlphaFoldDB" id="A0A0D3CYF8"/>
<organism evidence="2 3">
    <name type="scientific">Brassica oleracea var. oleracea</name>
    <dbReference type="NCBI Taxonomy" id="109376"/>
    <lineage>
        <taxon>Eukaryota</taxon>
        <taxon>Viridiplantae</taxon>
        <taxon>Streptophyta</taxon>
        <taxon>Embryophyta</taxon>
        <taxon>Tracheophyta</taxon>
        <taxon>Spermatophyta</taxon>
        <taxon>Magnoliopsida</taxon>
        <taxon>eudicotyledons</taxon>
        <taxon>Gunneridae</taxon>
        <taxon>Pentapetalae</taxon>
        <taxon>rosids</taxon>
        <taxon>malvids</taxon>
        <taxon>Brassicales</taxon>
        <taxon>Brassicaceae</taxon>
        <taxon>Brassiceae</taxon>
        <taxon>Brassica</taxon>
    </lineage>
</organism>
<dbReference type="Gramene" id="Bo6g101130.1">
    <property type="protein sequence ID" value="Bo6g101130.1"/>
    <property type="gene ID" value="Bo6g101130"/>
</dbReference>
<reference evidence="2 3" key="1">
    <citation type="journal article" date="2014" name="Genome Biol.">
        <title>Transcriptome and methylome profiling reveals relics of genome dominance in the mesopolyploid Brassica oleracea.</title>
        <authorList>
            <person name="Parkin I.A."/>
            <person name="Koh C."/>
            <person name="Tang H."/>
            <person name="Robinson S.J."/>
            <person name="Kagale S."/>
            <person name="Clarke W.E."/>
            <person name="Town C.D."/>
            <person name="Nixon J."/>
            <person name="Krishnakumar V."/>
            <person name="Bidwell S.L."/>
            <person name="Denoeud F."/>
            <person name="Belcram H."/>
            <person name="Links M.G."/>
            <person name="Just J."/>
            <person name="Clarke C."/>
            <person name="Bender T."/>
            <person name="Huebert T."/>
            <person name="Mason A.S."/>
            <person name="Pires J.C."/>
            <person name="Barker G."/>
            <person name="Moore J."/>
            <person name="Walley P.G."/>
            <person name="Manoli S."/>
            <person name="Batley J."/>
            <person name="Edwards D."/>
            <person name="Nelson M.N."/>
            <person name="Wang X."/>
            <person name="Paterson A.H."/>
            <person name="King G."/>
            <person name="Bancroft I."/>
            <person name="Chalhoub B."/>
            <person name="Sharpe A.G."/>
        </authorList>
    </citation>
    <scope>NUCLEOTIDE SEQUENCE</scope>
    <source>
        <strain evidence="2 3">cv. TO1000</strain>
    </source>
</reference>
<dbReference type="EnsemblPlants" id="Bo6g101130.1">
    <property type="protein sequence ID" value="Bo6g101130.1"/>
    <property type="gene ID" value="Bo6g101130"/>
</dbReference>
<evidence type="ECO:0000313" key="2">
    <source>
        <dbReference type="EnsemblPlants" id="Bo6g101130.1"/>
    </source>
</evidence>
<proteinExistence type="predicted"/>
<keyword evidence="3" id="KW-1185">Reference proteome</keyword>
<feature type="compositionally biased region" description="Polar residues" evidence="1">
    <location>
        <begin position="1"/>
        <end position="13"/>
    </location>
</feature>
<dbReference type="Proteomes" id="UP000032141">
    <property type="component" value="Chromosome C6"/>
</dbReference>
<name>A0A0D3CYF8_BRAOL</name>
<evidence type="ECO:0000313" key="3">
    <source>
        <dbReference type="Proteomes" id="UP000032141"/>
    </source>
</evidence>